<dbReference type="GO" id="GO:0000922">
    <property type="term" value="C:spindle pole"/>
    <property type="evidence" value="ECO:0007669"/>
    <property type="project" value="InterPro"/>
</dbReference>
<dbReference type="InterPro" id="IPR040457">
    <property type="entry name" value="GCP_C"/>
</dbReference>
<comment type="subcellular location">
    <subcellularLocation>
        <location evidence="5">Cytoplasm</location>
        <location evidence="5">Cytoskeleton</location>
        <location evidence="5">Microtubule organizing center</location>
    </subcellularLocation>
</comment>
<dbReference type="GO" id="GO:0031122">
    <property type="term" value="P:cytoplasmic microtubule organization"/>
    <property type="evidence" value="ECO:0007669"/>
    <property type="project" value="TreeGrafter"/>
</dbReference>
<evidence type="ECO:0000259" key="7">
    <source>
        <dbReference type="Pfam" id="PF17681"/>
    </source>
</evidence>
<dbReference type="GO" id="GO:0000278">
    <property type="term" value="P:mitotic cell cycle"/>
    <property type="evidence" value="ECO:0007669"/>
    <property type="project" value="TreeGrafter"/>
</dbReference>
<dbReference type="AlphaFoldDB" id="A0AAV2BXN4"/>
<evidence type="ECO:0000256" key="3">
    <source>
        <dbReference type="ARBA" id="ARBA00022701"/>
    </source>
</evidence>
<dbReference type="InterPro" id="IPR041470">
    <property type="entry name" value="GCP_N"/>
</dbReference>
<gene>
    <name evidence="8" type="ORF">LARSCL_LOCUS21742</name>
</gene>
<keyword evidence="4 5" id="KW-0206">Cytoskeleton</keyword>
<accession>A0AAV2BXN4</accession>
<evidence type="ECO:0000313" key="9">
    <source>
        <dbReference type="Proteomes" id="UP001497382"/>
    </source>
</evidence>
<comment type="similarity">
    <text evidence="1 5">Belongs to the TUBGCP family.</text>
</comment>
<keyword evidence="9" id="KW-1185">Reference proteome</keyword>
<evidence type="ECO:0000259" key="6">
    <source>
        <dbReference type="Pfam" id="PF04130"/>
    </source>
</evidence>
<dbReference type="InterPro" id="IPR042241">
    <property type="entry name" value="GCP_C_sf"/>
</dbReference>
<keyword evidence="3 5" id="KW-0493">Microtubule</keyword>
<dbReference type="GO" id="GO:0043015">
    <property type="term" value="F:gamma-tubulin binding"/>
    <property type="evidence" value="ECO:0007669"/>
    <property type="project" value="InterPro"/>
</dbReference>
<name>A0AAV2BXN4_9ARAC</name>
<dbReference type="GO" id="GO:0051321">
    <property type="term" value="P:meiotic cell cycle"/>
    <property type="evidence" value="ECO:0007669"/>
    <property type="project" value="TreeGrafter"/>
</dbReference>
<dbReference type="GO" id="GO:0005874">
    <property type="term" value="C:microtubule"/>
    <property type="evidence" value="ECO:0007669"/>
    <property type="project" value="UniProtKB-KW"/>
</dbReference>
<dbReference type="Pfam" id="PF04130">
    <property type="entry name" value="GCP_C_terminal"/>
    <property type="match status" value="1"/>
</dbReference>
<keyword evidence="2 5" id="KW-0963">Cytoplasm</keyword>
<dbReference type="Gene3D" id="1.20.120.1900">
    <property type="entry name" value="Gamma-tubulin complex, C-terminal domain"/>
    <property type="match status" value="1"/>
</dbReference>
<evidence type="ECO:0000313" key="8">
    <source>
        <dbReference type="EMBL" id="CAL1300093.1"/>
    </source>
</evidence>
<evidence type="ECO:0000256" key="4">
    <source>
        <dbReference type="ARBA" id="ARBA00023212"/>
    </source>
</evidence>
<dbReference type="GO" id="GO:0051011">
    <property type="term" value="F:microtubule minus-end binding"/>
    <property type="evidence" value="ECO:0007669"/>
    <property type="project" value="TreeGrafter"/>
</dbReference>
<dbReference type="GO" id="GO:0000930">
    <property type="term" value="C:gamma-tubulin complex"/>
    <property type="evidence" value="ECO:0007669"/>
    <property type="project" value="TreeGrafter"/>
</dbReference>
<dbReference type="PANTHER" id="PTHR19302:SF13">
    <property type="entry name" value="GAMMA-TUBULIN COMPLEX COMPONENT 2"/>
    <property type="match status" value="1"/>
</dbReference>
<dbReference type="GO" id="GO:0051225">
    <property type="term" value="P:spindle assembly"/>
    <property type="evidence" value="ECO:0007669"/>
    <property type="project" value="TreeGrafter"/>
</dbReference>
<protein>
    <recommendedName>
        <fullName evidence="5">Gamma-tubulin complex component</fullName>
    </recommendedName>
</protein>
<evidence type="ECO:0000256" key="5">
    <source>
        <dbReference type="RuleBase" id="RU363050"/>
    </source>
</evidence>
<dbReference type="EMBL" id="CAXIEN010000534">
    <property type="protein sequence ID" value="CAL1300093.1"/>
    <property type="molecule type" value="Genomic_DNA"/>
</dbReference>
<organism evidence="8 9">
    <name type="scientific">Larinioides sclopetarius</name>
    <dbReference type="NCBI Taxonomy" id="280406"/>
    <lineage>
        <taxon>Eukaryota</taxon>
        <taxon>Metazoa</taxon>
        <taxon>Ecdysozoa</taxon>
        <taxon>Arthropoda</taxon>
        <taxon>Chelicerata</taxon>
        <taxon>Arachnida</taxon>
        <taxon>Araneae</taxon>
        <taxon>Araneomorphae</taxon>
        <taxon>Entelegynae</taxon>
        <taxon>Araneoidea</taxon>
        <taxon>Araneidae</taxon>
        <taxon>Larinioides</taxon>
    </lineage>
</organism>
<dbReference type="PANTHER" id="PTHR19302">
    <property type="entry name" value="GAMMA TUBULIN COMPLEX PROTEIN"/>
    <property type="match status" value="1"/>
</dbReference>
<dbReference type="FunFam" id="1.20.120.1900:FF:000037">
    <property type="entry name" value="Gamma-tubulin complex component"/>
    <property type="match status" value="1"/>
</dbReference>
<dbReference type="InterPro" id="IPR007259">
    <property type="entry name" value="GCP"/>
</dbReference>
<dbReference type="Proteomes" id="UP001497382">
    <property type="component" value="Unassembled WGS sequence"/>
</dbReference>
<sequence length="846" mass="98034">MSEYTVHHLVNELINNLGFTEKLSEGASCEDYVEILKKSRAPYNSKSTNVTAIKKVSESSPCPDEFIKRYEEIKLKQIREVDSLVSFLYKVQSDEKVKNLLVKNPSAKINNSALSNDKANINGNLSFKDNQFQKKNDSSKIGEKWKPQMEKPSVPAGIYVLPVWVKNRKNLSWNFVEDVLSNPMHCGPIGILPPNVQESRLIDDILFCLVGIDGDYVYSKKIEDNKRIFLVDDSANIALKLLVQNMVPMFSHYSTIINFIEKSIHYEQGLVNHALAASMRTFLKDYFVLVSQLENQHIQRNLTLQKMWFYLQPSLTTMETIAEIASVLNEGDYFGGNVLSVLHDNTASLTGSTKSREICHTLTRAASLPYFEFLEKWIYKGIISDYYSEFLVEDNELIKKEDLPTEYSDAYWEKRYTIRNNSIPIFLSKAADMILRTGKYLNVIRQCGKPVNCPDAKAIVYTSRESQYVEYVEPAYHFASQKLLDVLMDDADLKRRLLSVKHYFLLDQGDFIVQFMDMAEEELQKDIDDIMPSRLESLLELALRTSVVNEDKYKDDVRVELLPYDLLTQMFKILQIPTDVQTEYRNSESLMLTGLEAFVFDYEVKWPLSLVINRKALAYYQILFRHLFYCKHIERLLGCVWSLNKRTKSLPRSEMCHYASAFALRQRMFNFIQNLDYYLTLEVIEPHWNDFFRKISQVTNVDEVLFCHNDFLEKCVEDCMLANPKLFQVLATLMTLCADFSIFLQGIMKCSMDMEVSAAGDSLLYSIHEQPLLDMASCPAALENFQNQVASYEKKFDQSIICMLHILHSVHQSKQTSKIINMLYRLDFSRFYEEISLKKLESEDDV</sequence>
<dbReference type="Pfam" id="PF17681">
    <property type="entry name" value="GCP_N_terminal"/>
    <property type="match status" value="1"/>
</dbReference>
<feature type="domain" description="Gamma tubulin complex component C-terminal" evidence="6">
    <location>
        <begin position="493"/>
        <end position="832"/>
    </location>
</feature>
<feature type="domain" description="Gamma tubulin complex component protein N-terminal" evidence="7">
    <location>
        <begin position="202"/>
        <end position="489"/>
    </location>
</feature>
<evidence type="ECO:0000256" key="2">
    <source>
        <dbReference type="ARBA" id="ARBA00022490"/>
    </source>
</evidence>
<evidence type="ECO:0000256" key="1">
    <source>
        <dbReference type="ARBA" id="ARBA00010337"/>
    </source>
</evidence>
<proteinExistence type="inferred from homology"/>
<reference evidence="8 9" key="1">
    <citation type="submission" date="2024-04" db="EMBL/GenBank/DDBJ databases">
        <authorList>
            <person name="Rising A."/>
            <person name="Reimegard J."/>
            <person name="Sonavane S."/>
            <person name="Akerstrom W."/>
            <person name="Nylinder S."/>
            <person name="Hedman E."/>
            <person name="Kallberg Y."/>
        </authorList>
    </citation>
    <scope>NUCLEOTIDE SEQUENCE [LARGE SCALE GENOMIC DNA]</scope>
</reference>
<dbReference type="GO" id="GO:0007020">
    <property type="term" value="P:microtubule nucleation"/>
    <property type="evidence" value="ECO:0007669"/>
    <property type="project" value="InterPro"/>
</dbReference>
<comment type="caution">
    <text evidence="8">The sequence shown here is derived from an EMBL/GenBank/DDBJ whole genome shotgun (WGS) entry which is preliminary data.</text>
</comment>